<dbReference type="STRING" id="1346.BMF34_09455"/>
<gene>
    <name evidence="11" type="ORF">DIY07_09705</name>
    <name evidence="10" type="ORF">DQ08_09490</name>
</gene>
<keyword evidence="7 8" id="KW-0472">Membrane</keyword>
<evidence type="ECO:0000256" key="2">
    <source>
        <dbReference type="ARBA" id="ARBA00010692"/>
    </source>
</evidence>
<dbReference type="OrthoDB" id="9803495at2"/>
<dbReference type="Pfam" id="PF02632">
    <property type="entry name" value="BioY"/>
    <property type="match status" value="1"/>
</dbReference>
<dbReference type="Proteomes" id="UP000025245">
    <property type="component" value="Chromosome"/>
</dbReference>
<feature type="transmembrane region" description="Helical" evidence="9">
    <location>
        <begin position="115"/>
        <end position="134"/>
    </location>
</feature>
<proteinExistence type="inferred from homology"/>
<dbReference type="InterPro" id="IPR003784">
    <property type="entry name" value="BioY"/>
</dbReference>
<dbReference type="GO" id="GO:0015225">
    <property type="term" value="F:biotin transmembrane transporter activity"/>
    <property type="evidence" value="ECO:0007669"/>
    <property type="project" value="UniProtKB-UniRule"/>
</dbReference>
<evidence type="ECO:0000256" key="5">
    <source>
        <dbReference type="ARBA" id="ARBA00022692"/>
    </source>
</evidence>
<reference evidence="10 12" key="1">
    <citation type="journal article" date="2014" name="Genome Announc.">
        <title>Complete Genome Sequence of a Virulent Strain, Streptococcus iniae ISET0901, Isolated from Diseased Tilapia.</title>
        <authorList>
            <person name="Pridgeon J.W."/>
            <person name="Zhang D."/>
            <person name="Zhang L."/>
        </authorList>
    </citation>
    <scope>NUCLEOTIDE SEQUENCE [LARGE SCALE GENOMIC DNA]</scope>
    <source>
        <strain evidence="10 12">ISET0901</strain>
    </source>
</reference>
<dbReference type="EMBL" id="QLQD01000083">
    <property type="protein sequence ID" value="RLU54734.1"/>
    <property type="molecule type" value="Genomic_DNA"/>
</dbReference>
<protein>
    <recommendedName>
        <fullName evidence="8">Biotin transporter</fullName>
    </recommendedName>
</protein>
<keyword evidence="5 9" id="KW-0812">Transmembrane</keyword>
<evidence type="ECO:0000256" key="8">
    <source>
        <dbReference type="PIRNR" id="PIRNR016661"/>
    </source>
</evidence>
<accession>A0A1J0N1G2</accession>
<evidence type="ECO:0000313" key="13">
    <source>
        <dbReference type="Proteomes" id="UP000269148"/>
    </source>
</evidence>
<comment type="subcellular location">
    <subcellularLocation>
        <location evidence="1 8">Cell membrane</location>
        <topology evidence="1 8">Multi-pass membrane protein</topology>
    </subcellularLocation>
</comment>
<dbReference type="SMR" id="A0A1J0N1G2"/>
<evidence type="ECO:0000313" key="11">
    <source>
        <dbReference type="EMBL" id="RLU54734.1"/>
    </source>
</evidence>
<evidence type="ECO:0000313" key="12">
    <source>
        <dbReference type="Proteomes" id="UP000025245"/>
    </source>
</evidence>
<dbReference type="PIRSF" id="PIRSF016661">
    <property type="entry name" value="BioY"/>
    <property type="match status" value="1"/>
</dbReference>
<keyword evidence="3 8" id="KW-0813">Transport</keyword>
<evidence type="ECO:0000256" key="1">
    <source>
        <dbReference type="ARBA" id="ARBA00004651"/>
    </source>
</evidence>
<dbReference type="PANTHER" id="PTHR34295">
    <property type="entry name" value="BIOTIN TRANSPORTER BIOY"/>
    <property type="match status" value="1"/>
</dbReference>
<dbReference type="eggNOG" id="COG1268">
    <property type="taxonomic scope" value="Bacteria"/>
</dbReference>
<keyword evidence="4 8" id="KW-1003">Cell membrane</keyword>
<feature type="transmembrane region" description="Helical" evidence="9">
    <location>
        <begin position="146"/>
        <end position="167"/>
    </location>
</feature>
<dbReference type="KEGG" id="siq:DQ08_09490"/>
<dbReference type="GeneID" id="35766337"/>
<dbReference type="KEGG" id="siz:SI82_09430"/>
<evidence type="ECO:0000256" key="9">
    <source>
        <dbReference type="SAM" id="Phobius"/>
    </source>
</evidence>
<reference evidence="11 13" key="2">
    <citation type="submission" date="2018-06" db="EMBL/GenBank/DDBJ databases">
        <title>Mutators as drivers of adaptation in pathogenic bacteria and a risk factor for host jumps and vaccine escape.</title>
        <authorList>
            <person name="Barnes A.C."/>
            <person name="Silayeva O."/>
        </authorList>
    </citation>
    <scope>NUCLEOTIDE SEQUENCE [LARGE SCALE GENOMIC DNA]</scope>
    <source>
        <strain evidence="11 13">QMA0445</strain>
    </source>
</reference>
<evidence type="ECO:0000256" key="4">
    <source>
        <dbReference type="ARBA" id="ARBA00022475"/>
    </source>
</evidence>
<dbReference type="GO" id="GO:0005886">
    <property type="term" value="C:plasma membrane"/>
    <property type="evidence" value="ECO:0007669"/>
    <property type="project" value="UniProtKB-SubCell"/>
</dbReference>
<feature type="transmembrane region" description="Helical" evidence="9">
    <location>
        <begin position="31"/>
        <end position="49"/>
    </location>
</feature>
<dbReference type="EMBL" id="CP007586">
    <property type="protein sequence ID" value="AHY16657.1"/>
    <property type="molecule type" value="Genomic_DNA"/>
</dbReference>
<keyword evidence="12" id="KW-1185">Reference proteome</keyword>
<sequence>MFKTKDLVYMAMMATLMIVLGMIPAIPLGFIPVPIVLQNLAVMLTALVLGAKRGTMTVLIFLLLGIFLPVFSGGSSTLPVLAGPTAGYVIGWLLTPAFFTLAYKALPVPQQMKAITALLLTGVLLVDILGAIWLSHFTGMSLVTALLSNLAFIPGDTLKAVLAIVIASRIKDAFIKQS</sequence>
<dbReference type="PANTHER" id="PTHR34295:SF4">
    <property type="entry name" value="BIOTIN TRANSPORTER BIOY-RELATED"/>
    <property type="match status" value="1"/>
</dbReference>
<evidence type="ECO:0000256" key="3">
    <source>
        <dbReference type="ARBA" id="ARBA00022448"/>
    </source>
</evidence>
<keyword evidence="6 9" id="KW-1133">Transmembrane helix</keyword>
<comment type="similarity">
    <text evidence="2 8">Belongs to the BioY family.</text>
</comment>
<dbReference type="Proteomes" id="UP000269148">
    <property type="component" value="Unassembled WGS sequence"/>
</dbReference>
<feature type="transmembrane region" description="Helical" evidence="9">
    <location>
        <begin position="56"/>
        <end position="74"/>
    </location>
</feature>
<feature type="transmembrane region" description="Helical" evidence="9">
    <location>
        <begin position="86"/>
        <end position="103"/>
    </location>
</feature>
<evidence type="ECO:0000256" key="7">
    <source>
        <dbReference type="ARBA" id="ARBA00023136"/>
    </source>
</evidence>
<dbReference type="AlphaFoldDB" id="A0A1J0N1G2"/>
<evidence type="ECO:0000313" key="10">
    <source>
        <dbReference type="EMBL" id="AHY16657.1"/>
    </source>
</evidence>
<organism evidence="11 13">
    <name type="scientific">Streptococcus iniae</name>
    <name type="common">Streptococcus shiloi</name>
    <dbReference type="NCBI Taxonomy" id="1346"/>
    <lineage>
        <taxon>Bacteria</taxon>
        <taxon>Bacillati</taxon>
        <taxon>Bacillota</taxon>
        <taxon>Bacilli</taxon>
        <taxon>Lactobacillales</taxon>
        <taxon>Streptococcaceae</taxon>
        <taxon>Streptococcus</taxon>
    </lineage>
</organism>
<evidence type="ECO:0000256" key="6">
    <source>
        <dbReference type="ARBA" id="ARBA00022989"/>
    </source>
</evidence>
<dbReference type="Gene3D" id="1.10.1760.20">
    <property type="match status" value="1"/>
</dbReference>
<dbReference type="RefSeq" id="WP_003100264.1">
    <property type="nucleotide sequence ID" value="NZ_CP010783.1"/>
</dbReference>
<name>A0A1J0N1G2_STRIN</name>
<feature type="transmembrane region" description="Helical" evidence="9">
    <location>
        <begin position="7"/>
        <end position="25"/>
    </location>
</feature>
<dbReference type="KEGG" id="sio:DW64_09475"/>